<evidence type="ECO:0000313" key="5">
    <source>
        <dbReference type="Proteomes" id="UP001500975"/>
    </source>
</evidence>
<accession>A0ABP8HT96</accession>
<dbReference type="SUPFAM" id="SSF50475">
    <property type="entry name" value="FMN-binding split barrel"/>
    <property type="match status" value="1"/>
</dbReference>
<organism evidence="4 5">
    <name type="scientific">Variovorax defluvii</name>
    <dbReference type="NCBI Taxonomy" id="913761"/>
    <lineage>
        <taxon>Bacteria</taxon>
        <taxon>Pseudomonadati</taxon>
        <taxon>Pseudomonadota</taxon>
        <taxon>Betaproteobacteria</taxon>
        <taxon>Burkholderiales</taxon>
        <taxon>Comamonadaceae</taxon>
        <taxon>Variovorax</taxon>
    </lineage>
</organism>
<dbReference type="InterPro" id="IPR029016">
    <property type="entry name" value="GAF-like_dom_sf"/>
</dbReference>
<sequence length="376" mass="40927">MSELAVTAAGGTVTEFSSVDFRRCLGEFITGVTVITTVGPDGRRYGMTANSFSSVSLDPPLILWSLRLNASSFPIYSTADHFVVNILAEDQIGVSQRFAKSSVDQFEGVSHTTSASGIPLIDGCVAQLECRREATYPGGDHVVFLGRVLRIRNHGRQPLAFRSGKYQVVHAHEPVAPGEVDQPNVATLSAIHAARPLTDELGRETDRTVGISVWGNLGPTMIWWREASKPLRTSVRCGLVVSLLGSSTGALFAAYAPREVTGPLLDHELDQQKRCEGREDARRFRTRDDVENYLREVRARGLGTIANAMTPGVNEHPVTAVAAPVFDAKGDIVLAIAMLGDTKEFRVDDCAVERLRAVAAGLSLRLGYKAEYQRHR</sequence>
<feature type="domain" description="IclR-ED" evidence="3">
    <location>
        <begin position="176"/>
        <end position="368"/>
    </location>
</feature>
<evidence type="ECO:0000256" key="1">
    <source>
        <dbReference type="ARBA" id="ARBA00008898"/>
    </source>
</evidence>
<dbReference type="SMART" id="SM00903">
    <property type="entry name" value="Flavin_Reduct"/>
    <property type="match status" value="1"/>
</dbReference>
<comment type="similarity">
    <text evidence="1">Belongs to the non-flavoprotein flavin reductase family.</text>
</comment>
<dbReference type="Gene3D" id="3.30.450.40">
    <property type="match status" value="1"/>
</dbReference>
<dbReference type="EMBL" id="BAABGJ010000026">
    <property type="protein sequence ID" value="GAA4344080.1"/>
    <property type="molecule type" value="Genomic_DNA"/>
</dbReference>
<protein>
    <recommendedName>
        <fullName evidence="3">IclR-ED domain-containing protein</fullName>
    </recommendedName>
</protein>
<gene>
    <name evidence="4" type="ORF">GCM10023165_26980</name>
</gene>
<reference evidence="5" key="1">
    <citation type="journal article" date="2019" name="Int. J. Syst. Evol. Microbiol.">
        <title>The Global Catalogue of Microorganisms (GCM) 10K type strain sequencing project: providing services to taxonomists for standard genome sequencing and annotation.</title>
        <authorList>
            <consortium name="The Broad Institute Genomics Platform"/>
            <consortium name="The Broad Institute Genome Sequencing Center for Infectious Disease"/>
            <person name="Wu L."/>
            <person name="Ma J."/>
        </authorList>
    </citation>
    <scope>NUCLEOTIDE SEQUENCE [LARGE SCALE GENOMIC DNA]</scope>
    <source>
        <strain evidence="5">JCM 17804</strain>
    </source>
</reference>
<dbReference type="PANTHER" id="PTHR30466">
    <property type="entry name" value="FLAVIN REDUCTASE"/>
    <property type="match status" value="1"/>
</dbReference>
<dbReference type="SUPFAM" id="SSF55781">
    <property type="entry name" value="GAF domain-like"/>
    <property type="match status" value="1"/>
</dbReference>
<comment type="caution">
    <text evidence="4">The sequence shown here is derived from an EMBL/GenBank/DDBJ whole genome shotgun (WGS) entry which is preliminary data.</text>
</comment>
<keyword evidence="2" id="KW-0560">Oxidoreductase</keyword>
<dbReference type="InterPro" id="IPR002563">
    <property type="entry name" value="Flavin_Rdtase-like_dom"/>
</dbReference>
<dbReference type="RefSeq" id="WP_345538461.1">
    <property type="nucleotide sequence ID" value="NZ_BAABGJ010000026.1"/>
</dbReference>
<keyword evidence="5" id="KW-1185">Reference proteome</keyword>
<evidence type="ECO:0000259" key="3">
    <source>
        <dbReference type="PROSITE" id="PS51078"/>
    </source>
</evidence>
<dbReference type="Gene3D" id="2.30.110.10">
    <property type="entry name" value="Electron Transport, Fmn-binding Protein, Chain A"/>
    <property type="match status" value="1"/>
</dbReference>
<dbReference type="PROSITE" id="PS51078">
    <property type="entry name" value="ICLR_ED"/>
    <property type="match status" value="1"/>
</dbReference>
<dbReference type="Proteomes" id="UP001500975">
    <property type="component" value="Unassembled WGS sequence"/>
</dbReference>
<dbReference type="InterPro" id="IPR014757">
    <property type="entry name" value="Tscrpt_reg_IclR_C"/>
</dbReference>
<dbReference type="Pfam" id="PF01613">
    <property type="entry name" value="Flavin_Reduct"/>
    <property type="match status" value="1"/>
</dbReference>
<dbReference type="Pfam" id="PF01614">
    <property type="entry name" value="IclR_C"/>
    <property type="match status" value="1"/>
</dbReference>
<evidence type="ECO:0000313" key="4">
    <source>
        <dbReference type="EMBL" id="GAA4344080.1"/>
    </source>
</evidence>
<dbReference type="PANTHER" id="PTHR30466:SF11">
    <property type="entry name" value="FLAVIN-DEPENDENT MONOOXYGENASE, REDUCTASE SUBUNIT HSAB"/>
    <property type="match status" value="1"/>
</dbReference>
<dbReference type="InterPro" id="IPR012349">
    <property type="entry name" value="Split_barrel_FMN-bd"/>
</dbReference>
<proteinExistence type="inferred from homology"/>
<dbReference type="InterPro" id="IPR050268">
    <property type="entry name" value="NADH-dep_flavin_reductase"/>
</dbReference>
<name>A0ABP8HT96_9BURK</name>
<evidence type="ECO:0000256" key="2">
    <source>
        <dbReference type="ARBA" id="ARBA00023002"/>
    </source>
</evidence>